<gene>
    <name evidence="1" type="ORF">E3N88_22468</name>
</gene>
<protein>
    <submittedName>
        <fullName evidence="1">Uncharacterized protein</fullName>
    </submittedName>
</protein>
<reference evidence="1 2" key="1">
    <citation type="submission" date="2019-05" db="EMBL/GenBank/DDBJ databases">
        <title>Mikania micrantha, genome provides insights into the molecular mechanism of rapid growth.</title>
        <authorList>
            <person name="Liu B."/>
        </authorList>
    </citation>
    <scope>NUCLEOTIDE SEQUENCE [LARGE SCALE GENOMIC DNA]</scope>
    <source>
        <strain evidence="1">NLD-2019</strain>
        <tissue evidence="1">Leaf</tissue>
    </source>
</reference>
<dbReference type="EMBL" id="SZYD01000012">
    <property type="protein sequence ID" value="KAD4584867.1"/>
    <property type="molecule type" value="Genomic_DNA"/>
</dbReference>
<proteinExistence type="predicted"/>
<evidence type="ECO:0000313" key="2">
    <source>
        <dbReference type="Proteomes" id="UP000326396"/>
    </source>
</evidence>
<dbReference type="AlphaFoldDB" id="A0A5N6NC56"/>
<accession>A0A5N6NC56</accession>
<name>A0A5N6NC56_9ASTR</name>
<dbReference type="Proteomes" id="UP000326396">
    <property type="component" value="Linkage Group LG2"/>
</dbReference>
<keyword evidence="2" id="KW-1185">Reference proteome</keyword>
<organism evidence="1 2">
    <name type="scientific">Mikania micrantha</name>
    <name type="common">bitter vine</name>
    <dbReference type="NCBI Taxonomy" id="192012"/>
    <lineage>
        <taxon>Eukaryota</taxon>
        <taxon>Viridiplantae</taxon>
        <taxon>Streptophyta</taxon>
        <taxon>Embryophyta</taxon>
        <taxon>Tracheophyta</taxon>
        <taxon>Spermatophyta</taxon>
        <taxon>Magnoliopsida</taxon>
        <taxon>eudicotyledons</taxon>
        <taxon>Gunneridae</taxon>
        <taxon>Pentapetalae</taxon>
        <taxon>asterids</taxon>
        <taxon>campanulids</taxon>
        <taxon>Asterales</taxon>
        <taxon>Asteraceae</taxon>
        <taxon>Asteroideae</taxon>
        <taxon>Heliantheae alliance</taxon>
        <taxon>Eupatorieae</taxon>
        <taxon>Mikania</taxon>
    </lineage>
</organism>
<sequence length="148" mass="16744">MNTTTQSHHLITYPRNLHLRILPPPLQTLGRRSLDNTGEFRLQGSVAWLCADYSVEIDGHRQIAQIGKMWLNLPMDFSALFENNLQSQVLIGHSNGSCCLDYSKRNMYALISGVRNHFSTELLTDLGRNPDEIVKLYANDNPYGPPFG</sequence>
<comment type="caution">
    <text evidence="1">The sequence shown here is derived from an EMBL/GenBank/DDBJ whole genome shotgun (WGS) entry which is preliminary data.</text>
</comment>
<evidence type="ECO:0000313" key="1">
    <source>
        <dbReference type="EMBL" id="KAD4584867.1"/>
    </source>
</evidence>